<dbReference type="GO" id="GO:0005524">
    <property type="term" value="F:ATP binding"/>
    <property type="evidence" value="ECO:0007669"/>
    <property type="project" value="UniProtKB-KW"/>
</dbReference>
<dbReference type="EMBL" id="KX883898">
    <property type="protein sequence ID" value="APG77923.1"/>
    <property type="molecule type" value="Genomic_RNA"/>
</dbReference>
<evidence type="ECO:0000256" key="3">
    <source>
        <dbReference type="ARBA" id="ARBA00022741"/>
    </source>
</evidence>
<dbReference type="InterPro" id="IPR009003">
    <property type="entry name" value="Peptidase_S1_PA"/>
</dbReference>
<proteinExistence type="predicted"/>
<keyword evidence="5" id="KW-0067">ATP-binding</keyword>
<keyword evidence="1" id="KW-0808">Transferase</keyword>
<dbReference type="Gene3D" id="3.30.70.270">
    <property type="match status" value="1"/>
</dbReference>
<evidence type="ECO:0000256" key="2">
    <source>
        <dbReference type="ARBA" id="ARBA00022695"/>
    </source>
</evidence>
<organism evidence="9">
    <name type="scientific">Beihai picorna-like virus 29</name>
    <dbReference type="NCBI Taxonomy" id="1922572"/>
    <lineage>
        <taxon>Viruses</taxon>
        <taxon>Riboviria</taxon>
    </lineage>
</organism>
<dbReference type="CDD" id="cd23195">
    <property type="entry name" value="Marnaviridae_RdRp"/>
    <property type="match status" value="1"/>
</dbReference>
<feature type="domain" description="RdRp catalytic" evidence="7">
    <location>
        <begin position="1367"/>
        <end position="1495"/>
    </location>
</feature>
<dbReference type="GO" id="GO:0006351">
    <property type="term" value="P:DNA-templated transcription"/>
    <property type="evidence" value="ECO:0007669"/>
    <property type="project" value="InterPro"/>
</dbReference>
<dbReference type="Pfam" id="PF00910">
    <property type="entry name" value="RNA_helicase"/>
    <property type="match status" value="1"/>
</dbReference>
<dbReference type="SUPFAM" id="SSF50494">
    <property type="entry name" value="Trypsin-like serine proteases"/>
    <property type="match status" value="1"/>
</dbReference>
<dbReference type="GO" id="GO:0016787">
    <property type="term" value="F:hydrolase activity"/>
    <property type="evidence" value="ECO:0007669"/>
    <property type="project" value="UniProtKB-KW"/>
</dbReference>
<dbReference type="PROSITE" id="PS50507">
    <property type="entry name" value="RDRP_SSRNA_POS"/>
    <property type="match status" value="1"/>
</dbReference>
<keyword evidence="2" id="KW-0548">Nucleotidyltransferase</keyword>
<dbReference type="InterPro" id="IPR000605">
    <property type="entry name" value="Helicase_SF3_ssDNA/RNA_vir"/>
</dbReference>
<dbReference type="Gene3D" id="1.20.960.20">
    <property type="match status" value="1"/>
</dbReference>
<dbReference type="SUPFAM" id="SSF56672">
    <property type="entry name" value="DNA/RNA polymerases"/>
    <property type="match status" value="1"/>
</dbReference>
<dbReference type="InterPro" id="IPR001205">
    <property type="entry name" value="RNA-dir_pol_C"/>
</dbReference>
<dbReference type="InterPro" id="IPR007094">
    <property type="entry name" value="RNA-dir_pol_PSvirus"/>
</dbReference>
<evidence type="ECO:0008006" key="10">
    <source>
        <dbReference type="Google" id="ProtNLM"/>
    </source>
</evidence>
<evidence type="ECO:0000259" key="8">
    <source>
        <dbReference type="PROSITE" id="PS51218"/>
    </source>
</evidence>
<reference evidence="9" key="1">
    <citation type="journal article" date="2016" name="Nature">
        <title>Redefining the invertebrate RNA virosphere.</title>
        <authorList>
            <person name="Shi M."/>
            <person name="Lin X.D."/>
            <person name="Tian J.H."/>
            <person name="Chen L.J."/>
            <person name="Chen X."/>
            <person name="Li C.X."/>
            <person name="Qin X.C."/>
            <person name="Li J."/>
            <person name="Cao J.P."/>
            <person name="Eden J.S."/>
            <person name="Buchmann J."/>
            <person name="Wang W."/>
            <person name="Xu J."/>
            <person name="Holmes E.C."/>
            <person name="Zhang Y.Z."/>
        </authorList>
    </citation>
    <scope>NUCLEOTIDE SEQUENCE</scope>
    <source>
        <strain evidence="9">HOU158675</strain>
    </source>
</reference>
<feature type="domain" description="SF3 helicase" evidence="8">
    <location>
        <begin position="376"/>
        <end position="549"/>
    </location>
</feature>
<evidence type="ECO:0000256" key="4">
    <source>
        <dbReference type="ARBA" id="ARBA00022801"/>
    </source>
</evidence>
<dbReference type="PROSITE" id="PS51218">
    <property type="entry name" value="SF3_HELICASE_2"/>
    <property type="match status" value="1"/>
</dbReference>
<dbReference type="InterPro" id="IPR043502">
    <property type="entry name" value="DNA/RNA_pol_sf"/>
</dbReference>
<evidence type="ECO:0000313" key="9">
    <source>
        <dbReference type="EMBL" id="APG77923.1"/>
    </source>
</evidence>
<name>A0A1L3KKP2_9VIRU</name>
<sequence length="1792" mass="201109">MSSTSCSRGSNNHVAVPVVVPTVFAEDFDDSVWVPIKEACSKKFSKRVTSKMVSNVKRKNHKKKAKPLDPHVFSEIFGAVHGACATVQQTASDADMALKIAQTINDAKEAVKYPGSDYRSFEDNIVARLEDVVALIAGLSSSKNFGGFLSVIHLYLRTHYPHSVSRKIMGWVKAIFGASTAYVENKAGEFGLLDQQSAEESVFENRLDVIRSLFKSWKTHRHGDLSRNLCNVVNILVTFGIVPDWNKNPLTFGNFQLFRARAWDVQKESGSFIEMVLDTAVFFLERGYAALVNDDLSLLLYSDSGAAAYENEYAAIVSVLPLLEAGKISELKTESFQNDQDFEVRLEALIAATFDKLKSETSPHMRNTLTNKLVVLKKTRTALLMNQKASCVREKPFGVLVYGGSSVGKSCINATMLKVLLAHNKYPSSKKHVVTLNDSDKFQSEYRTFHTAVTMDDFGNTRAEHYTESPTNKIIDFLNNVPKAALNPNVELKGNVMIQPKIVSVTTNKKDLMAHSFSNEPVSILRRFNVILDVRLRDSYIDPETGGLDGTKINSFVPDAWLIDVQQVKIVRTEGTKADSYDFVTILKDASFFEALEFLKSASATHFATQRKFVKSVEDLYETQLCRHSYVSSECPLCSAESDEESNAEEFHTPEENFADHLIAFGSQSVPMCVGIKPDPSLIPERLREGLTEDGQYWECCTPCCKVRHASSHGSQLCYDYYKETRLDHQADEEDNSESKDDEDVWEPIPDVNPAEHECLQDAVAGWYAERKFAQCTEYVKGACKTMQEAFEAHKKEVLVGVCAAIGITMAIFTGYKVYKKLVGVESFLSQGSEEKPPVRLDSDVPNPWKAVRPVEIPKSEHSATTTVPDLLRKLRKSLGHAYLIDEVNQIRRKCDIVPMRGNCWLLPSHMLDQKTYKIQVQTTPQDTLGLNFSQVIDPSCWVRLDNDFALVRLVNGGPVPNLSRFLPMDDFELTSRLLATFVFKTPEGMIDEDVVRITSKQRFESKAAIFNGFSYDYPRPTFPGLCMGTLVASQRRACIVGFHLAGRTGESFGAAGILTQKQFETAYSTLTANVPLACHSEGHMLTSKYGIDFTPTENIEARHCVHWLADDEDGQQPVAEVLGSHPLATTRFKSQVRKSPISEQVTEIMNLPRIHGAPSPRNIGKHWSRDLALMAHPKGNFVPELLTKAREDLMNKINSFLDANPEQLELVHPYPKDYVLSGVDGVTSVDRVQLNSSMGFPINKKKKFFLGPVERDVPGVTEPIDFEDPQYWAEVERMEEVLASGERVYVVHRGNLKDEPTKFTKDKIRVFAGCEFAFTCVVRKYYLPIVRLIQSNWREFECAVGINAHSRQWSELKEYLTRFGGKRMIAGDYKAFDKAATPLAMLSSFELLIQIAIRAGYTDRQITIMRGCATEICYPLYELDGVLVQIFGSNPSGHPLTVIINNLENSLYLRYAYYAMHQGEEVPPFDQRVSLICYGDDNAMDVSDDEDKFNHTSVASELARVGITYTMADKEAESVPYIPLKDVSFLKRGFVWNADLQAWSAPLEVASISKSLHNYMHKKGSDVLPEEIAANAIHSANSEFFYHGREIFDTRRTQLLEVADQAGIRDIVGDLETYNDLCDRFLGSHSKRKALDEPNGFILDIQSGEERLTEDILQRQVISDFGMKPIIHESVMGNSMFGAPDLVFFRPDINTLYVIETKILRASNGTMKKRLEFAVCQAKKYAKALHVLSSGFIIFVFVYTEDGYQFVEMYNYPGCALVVDSATLKSLGVPLRNLRGMDTVFGPQDQA</sequence>
<dbReference type="InterPro" id="IPR014759">
    <property type="entry name" value="Helicase_SF3_ssRNA_vir"/>
</dbReference>
<keyword evidence="6" id="KW-0693">Viral RNA replication</keyword>
<protein>
    <recommendedName>
        <fullName evidence="10">Polyprotein</fullName>
    </recommendedName>
</protein>
<evidence type="ECO:0000256" key="6">
    <source>
        <dbReference type="ARBA" id="ARBA00022953"/>
    </source>
</evidence>
<dbReference type="GO" id="GO:0039694">
    <property type="term" value="P:viral RNA genome replication"/>
    <property type="evidence" value="ECO:0007669"/>
    <property type="project" value="InterPro"/>
</dbReference>
<accession>A0A1L3KKP2</accession>
<dbReference type="GO" id="GO:0003723">
    <property type="term" value="F:RNA binding"/>
    <property type="evidence" value="ECO:0007669"/>
    <property type="project" value="InterPro"/>
</dbReference>
<evidence type="ECO:0000256" key="5">
    <source>
        <dbReference type="ARBA" id="ARBA00022840"/>
    </source>
</evidence>
<dbReference type="GO" id="GO:0003724">
    <property type="term" value="F:RNA helicase activity"/>
    <property type="evidence" value="ECO:0007669"/>
    <property type="project" value="InterPro"/>
</dbReference>
<dbReference type="GO" id="GO:0003968">
    <property type="term" value="F:RNA-directed RNA polymerase activity"/>
    <property type="evidence" value="ECO:0007669"/>
    <property type="project" value="InterPro"/>
</dbReference>
<evidence type="ECO:0000259" key="7">
    <source>
        <dbReference type="PROSITE" id="PS50507"/>
    </source>
</evidence>
<dbReference type="Pfam" id="PF00680">
    <property type="entry name" value="RdRP_1"/>
    <property type="match status" value="1"/>
</dbReference>
<evidence type="ECO:0000256" key="1">
    <source>
        <dbReference type="ARBA" id="ARBA00022679"/>
    </source>
</evidence>
<keyword evidence="3" id="KW-0547">Nucleotide-binding</keyword>
<dbReference type="InterPro" id="IPR043128">
    <property type="entry name" value="Rev_trsase/Diguanyl_cyclase"/>
</dbReference>
<keyword evidence="4" id="KW-0378">Hydrolase</keyword>